<evidence type="ECO:0000256" key="2">
    <source>
        <dbReference type="ARBA" id="ARBA00012162"/>
    </source>
</evidence>
<dbReference type="FunFam" id="3.30.950.10:FF:000001">
    <property type="entry name" value="Siroheme synthase"/>
    <property type="match status" value="1"/>
</dbReference>
<keyword evidence="6" id="KW-0949">S-adenosyl-L-methionine</keyword>
<dbReference type="NCBIfam" id="TIGR01469">
    <property type="entry name" value="cobA_cysG_Cterm"/>
    <property type="match status" value="1"/>
</dbReference>
<dbReference type="FunFam" id="3.40.1010.10:FF:000001">
    <property type="entry name" value="Siroheme synthase"/>
    <property type="match status" value="1"/>
</dbReference>
<name>A0A1I3KRZ9_9RHOB</name>
<dbReference type="EC" id="2.1.1.107" evidence="2"/>
<sequence length="285" mass="29764">MTDSHSLSLPSGTWPTIDPGWVWLCGAGPGDPGLMTLHAVNALRQADVLVYDALVSKEILSWANPAAELVYAGKRGGKPSAKQVDISLTLVDLARAGKRVLRLKGGDPFVFGRGGEEAQTLIQHGVPVRIVPGISAGIGGLAYAGIPVTHRDVNQAVTFVTGHDKTGGPTQVDWAAMGRASGVLVIYMGMKHAPSIREGLLAAGRPEDEPVAVVSQATTPDQAVLETTLGTMVGDIAAAGLEPPAIICVGRAVLMRQVLDWQALMRGETPRDLDPLGRGKPAEQG</sequence>
<dbReference type="PANTHER" id="PTHR45790">
    <property type="entry name" value="SIROHEME SYNTHASE-RELATED"/>
    <property type="match status" value="1"/>
</dbReference>
<dbReference type="NCBIfam" id="NF004790">
    <property type="entry name" value="PRK06136.1"/>
    <property type="match status" value="1"/>
</dbReference>
<evidence type="ECO:0000256" key="1">
    <source>
        <dbReference type="ARBA" id="ARBA00005879"/>
    </source>
</evidence>
<comment type="similarity">
    <text evidence="1 10">Belongs to the precorrin methyltransferase family.</text>
</comment>
<dbReference type="GO" id="GO:0032259">
    <property type="term" value="P:methylation"/>
    <property type="evidence" value="ECO:0007669"/>
    <property type="project" value="UniProtKB-KW"/>
</dbReference>
<keyword evidence="4 10" id="KW-0489">Methyltransferase</keyword>
<gene>
    <name evidence="12" type="ORF">SAMN04487991_0778</name>
</gene>
<evidence type="ECO:0000256" key="10">
    <source>
        <dbReference type="RuleBase" id="RU003960"/>
    </source>
</evidence>
<dbReference type="SUPFAM" id="SSF53790">
    <property type="entry name" value="Tetrapyrrole methylase"/>
    <property type="match status" value="1"/>
</dbReference>
<evidence type="ECO:0000256" key="4">
    <source>
        <dbReference type="ARBA" id="ARBA00022603"/>
    </source>
</evidence>
<evidence type="ECO:0000256" key="6">
    <source>
        <dbReference type="ARBA" id="ARBA00022691"/>
    </source>
</evidence>
<dbReference type="GO" id="GO:0004851">
    <property type="term" value="F:uroporphyrin-III C-methyltransferase activity"/>
    <property type="evidence" value="ECO:0007669"/>
    <property type="project" value="UniProtKB-EC"/>
</dbReference>
<evidence type="ECO:0000256" key="3">
    <source>
        <dbReference type="ARBA" id="ARBA00022573"/>
    </source>
</evidence>
<proteinExistence type="inferred from homology"/>
<dbReference type="InterPro" id="IPR035996">
    <property type="entry name" value="4pyrrol_Methylase_sf"/>
</dbReference>
<dbReference type="InterPro" id="IPR050161">
    <property type="entry name" value="Siro_Cobalamin_biosynth"/>
</dbReference>
<dbReference type="InterPro" id="IPR003043">
    <property type="entry name" value="Uropor_MeTrfase_CS"/>
</dbReference>
<keyword evidence="13" id="KW-1185">Reference proteome</keyword>
<dbReference type="InterPro" id="IPR014777">
    <property type="entry name" value="4pyrrole_Mease_sub1"/>
</dbReference>
<dbReference type="OrthoDB" id="9815856at2"/>
<evidence type="ECO:0000313" key="12">
    <source>
        <dbReference type="EMBL" id="SFI75154.1"/>
    </source>
</evidence>
<organism evidence="12 13">
    <name type="scientific">Celeribacter neptunius</name>
    <dbReference type="NCBI Taxonomy" id="588602"/>
    <lineage>
        <taxon>Bacteria</taxon>
        <taxon>Pseudomonadati</taxon>
        <taxon>Pseudomonadota</taxon>
        <taxon>Alphaproteobacteria</taxon>
        <taxon>Rhodobacterales</taxon>
        <taxon>Roseobacteraceae</taxon>
        <taxon>Celeribacter</taxon>
    </lineage>
</organism>
<dbReference type="PROSITE" id="PS00840">
    <property type="entry name" value="SUMT_2"/>
    <property type="match status" value="1"/>
</dbReference>
<evidence type="ECO:0000259" key="11">
    <source>
        <dbReference type="Pfam" id="PF00590"/>
    </source>
</evidence>
<comment type="pathway">
    <text evidence="9">Cofactor biosynthesis; adenosylcobalamin biosynthesis; precorrin-2 from uroporphyrinogen III: step 1/1.</text>
</comment>
<keyword evidence="5 10" id="KW-0808">Transferase</keyword>
<dbReference type="CDD" id="cd11642">
    <property type="entry name" value="SUMT"/>
    <property type="match status" value="1"/>
</dbReference>
<accession>A0A1I3KRZ9</accession>
<dbReference type="Gene3D" id="3.40.1010.10">
    <property type="entry name" value="Cobalt-precorrin-4 Transmethylase, Domain 1"/>
    <property type="match status" value="1"/>
</dbReference>
<dbReference type="Gene3D" id="3.30.950.10">
    <property type="entry name" value="Methyltransferase, Cobalt-precorrin-4 Transmethylase, Domain 2"/>
    <property type="match status" value="1"/>
</dbReference>
<keyword evidence="3" id="KW-0169">Cobalamin biosynthesis</keyword>
<evidence type="ECO:0000256" key="5">
    <source>
        <dbReference type="ARBA" id="ARBA00022679"/>
    </source>
</evidence>
<protein>
    <recommendedName>
        <fullName evidence="2">uroporphyrinogen-III C-methyltransferase</fullName>
        <ecNumber evidence="2">2.1.1.107</ecNumber>
    </recommendedName>
</protein>
<dbReference type="InterPro" id="IPR006366">
    <property type="entry name" value="CobA/CysG_C"/>
</dbReference>
<evidence type="ECO:0000256" key="7">
    <source>
        <dbReference type="ARBA" id="ARBA00023244"/>
    </source>
</evidence>
<feature type="domain" description="Tetrapyrrole methylase" evidence="11">
    <location>
        <begin position="22"/>
        <end position="231"/>
    </location>
</feature>
<evidence type="ECO:0000256" key="9">
    <source>
        <dbReference type="ARBA" id="ARBA00060548"/>
    </source>
</evidence>
<evidence type="ECO:0000256" key="8">
    <source>
        <dbReference type="ARBA" id="ARBA00025705"/>
    </source>
</evidence>
<dbReference type="GO" id="GO:0019354">
    <property type="term" value="P:siroheme biosynthetic process"/>
    <property type="evidence" value="ECO:0007669"/>
    <property type="project" value="UniProtKB-UniPathway"/>
</dbReference>
<dbReference type="RefSeq" id="WP_090057601.1">
    <property type="nucleotide sequence ID" value="NZ_FORH01000001.1"/>
</dbReference>
<dbReference type="InterPro" id="IPR014776">
    <property type="entry name" value="4pyrrole_Mease_sub2"/>
</dbReference>
<evidence type="ECO:0000313" key="13">
    <source>
        <dbReference type="Proteomes" id="UP000199630"/>
    </source>
</evidence>
<comment type="pathway">
    <text evidence="8">Porphyrin-containing compound metabolism; siroheme biosynthesis; precorrin-2 from uroporphyrinogen III: step 1/1.</text>
</comment>
<keyword evidence="7" id="KW-0627">Porphyrin biosynthesis</keyword>
<dbReference type="InterPro" id="IPR000878">
    <property type="entry name" value="4pyrrol_Mease"/>
</dbReference>
<dbReference type="GO" id="GO:0009236">
    <property type="term" value="P:cobalamin biosynthetic process"/>
    <property type="evidence" value="ECO:0007669"/>
    <property type="project" value="UniProtKB-KW"/>
</dbReference>
<dbReference type="Pfam" id="PF00590">
    <property type="entry name" value="TP_methylase"/>
    <property type="match status" value="1"/>
</dbReference>
<dbReference type="PANTHER" id="PTHR45790:SF3">
    <property type="entry name" value="S-ADENOSYL-L-METHIONINE-DEPENDENT UROPORPHYRINOGEN III METHYLTRANSFERASE, CHLOROPLASTIC"/>
    <property type="match status" value="1"/>
</dbReference>
<dbReference type="UniPathway" id="UPA00262">
    <property type="reaction ID" value="UER00211"/>
</dbReference>
<dbReference type="EMBL" id="FORH01000001">
    <property type="protein sequence ID" value="SFI75154.1"/>
    <property type="molecule type" value="Genomic_DNA"/>
</dbReference>
<dbReference type="AlphaFoldDB" id="A0A1I3KRZ9"/>
<reference evidence="13" key="1">
    <citation type="submission" date="2016-10" db="EMBL/GenBank/DDBJ databases">
        <authorList>
            <person name="Varghese N."/>
            <person name="Submissions S."/>
        </authorList>
    </citation>
    <scope>NUCLEOTIDE SEQUENCE [LARGE SCALE GENOMIC DNA]</scope>
    <source>
        <strain evidence="13">DSM 26471</strain>
    </source>
</reference>
<dbReference type="STRING" id="588602.SAMN04487991_0778"/>
<dbReference type="Proteomes" id="UP000199630">
    <property type="component" value="Unassembled WGS sequence"/>
</dbReference>